<proteinExistence type="inferred from homology"/>
<evidence type="ECO:0000256" key="3">
    <source>
        <dbReference type="PROSITE-ProRule" id="PRU01191"/>
    </source>
</evidence>
<keyword evidence="1" id="KW-0805">Transcription regulation</keyword>
<dbReference type="Proteomes" id="UP000639772">
    <property type="component" value="Chromosome 1"/>
</dbReference>
<feature type="region of interest" description="Disordered" evidence="4">
    <location>
        <begin position="150"/>
        <end position="189"/>
    </location>
</feature>
<dbReference type="AlphaFoldDB" id="A0A835VN41"/>
<dbReference type="EMBL" id="JADCNM010000001">
    <property type="protein sequence ID" value="KAG0503018.1"/>
    <property type="molecule type" value="Genomic_DNA"/>
</dbReference>
<evidence type="ECO:0000313" key="6">
    <source>
        <dbReference type="Proteomes" id="UP000639772"/>
    </source>
</evidence>
<dbReference type="PROSITE" id="PS50985">
    <property type="entry name" value="GRAS"/>
    <property type="match status" value="1"/>
</dbReference>
<evidence type="ECO:0000313" key="5">
    <source>
        <dbReference type="EMBL" id="KAG0503018.1"/>
    </source>
</evidence>
<sequence>MVETGFLGRDLRRGFMLEFGSNIQLPFQQRSDGGVGFGIGGVLKRSTRDIEDQQDSFLRSVKQKTDLSSPPPLRSSPSSVSAPLERQGISNSSIWSFSEGVSTVEAQFEKKFDLKKRLLELERHLIDDEEEEEVSGSNSVIASNEWSSTMQKLVPPQPPNRHPLSPASTTSTSSSCSSSSRSPSQATPSRLILLDTAKAISEGNLKMASDNLIFLKREANSRGGPDQRLTAMMVFALVSRCSRLNSPGNSVLVDDVCSAEHQAAAHTCSMRPPLLQAGYRGGEPRHPGSNQRLSQNPHP</sequence>
<feature type="compositionally biased region" description="Polar residues" evidence="4">
    <location>
        <begin position="288"/>
        <end position="299"/>
    </location>
</feature>
<evidence type="ECO:0000256" key="4">
    <source>
        <dbReference type="SAM" id="MobiDB-lite"/>
    </source>
</evidence>
<evidence type="ECO:0000256" key="1">
    <source>
        <dbReference type="ARBA" id="ARBA00023015"/>
    </source>
</evidence>
<comment type="similarity">
    <text evidence="3">Belongs to the GRAS family.</text>
</comment>
<feature type="region of interest" description="Disordered" evidence="4">
    <location>
        <begin position="275"/>
        <end position="299"/>
    </location>
</feature>
<comment type="caution">
    <text evidence="5">The sequence shown here is derived from an EMBL/GenBank/DDBJ whole genome shotgun (WGS) entry which is preliminary data.</text>
</comment>
<feature type="compositionally biased region" description="Low complexity" evidence="4">
    <location>
        <begin position="75"/>
        <end position="84"/>
    </location>
</feature>
<dbReference type="InterPro" id="IPR005202">
    <property type="entry name" value="TF_GRAS"/>
</dbReference>
<accession>A0A835VN41</accession>
<comment type="caution">
    <text evidence="3">Lacks conserved residue(s) required for the propagation of feature annotation.</text>
</comment>
<protein>
    <submittedName>
        <fullName evidence="5">Uncharacterized protein</fullName>
    </submittedName>
</protein>
<feature type="region of interest" description="Disordered" evidence="4">
    <location>
        <begin position="61"/>
        <end position="85"/>
    </location>
</feature>
<keyword evidence="2" id="KW-0804">Transcription</keyword>
<organism evidence="5 6">
    <name type="scientific">Vanilla planifolia</name>
    <name type="common">Vanilla</name>
    <dbReference type="NCBI Taxonomy" id="51239"/>
    <lineage>
        <taxon>Eukaryota</taxon>
        <taxon>Viridiplantae</taxon>
        <taxon>Streptophyta</taxon>
        <taxon>Embryophyta</taxon>
        <taxon>Tracheophyta</taxon>
        <taxon>Spermatophyta</taxon>
        <taxon>Magnoliopsida</taxon>
        <taxon>Liliopsida</taxon>
        <taxon>Asparagales</taxon>
        <taxon>Orchidaceae</taxon>
        <taxon>Vanilloideae</taxon>
        <taxon>Vanilleae</taxon>
        <taxon>Vanilla</taxon>
    </lineage>
</organism>
<evidence type="ECO:0000256" key="2">
    <source>
        <dbReference type="ARBA" id="ARBA00023163"/>
    </source>
</evidence>
<reference evidence="5 6" key="1">
    <citation type="journal article" date="2020" name="Nat. Food">
        <title>A phased Vanilla planifolia genome enables genetic improvement of flavour and production.</title>
        <authorList>
            <person name="Hasing T."/>
            <person name="Tang H."/>
            <person name="Brym M."/>
            <person name="Khazi F."/>
            <person name="Huang T."/>
            <person name="Chambers A.H."/>
        </authorList>
    </citation>
    <scope>NUCLEOTIDE SEQUENCE [LARGE SCALE GENOMIC DNA]</scope>
    <source>
        <tissue evidence="5">Leaf</tissue>
    </source>
</reference>
<gene>
    <name evidence="5" type="ORF">HPP92_003090</name>
</gene>
<feature type="compositionally biased region" description="Low complexity" evidence="4">
    <location>
        <begin position="163"/>
        <end position="189"/>
    </location>
</feature>
<name>A0A835VN41_VANPL</name>